<dbReference type="Proteomes" id="UP001233999">
    <property type="component" value="Unassembled WGS sequence"/>
</dbReference>
<organism evidence="2 3">
    <name type="scientific">Diploptera punctata</name>
    <name type="common">Pacific beetle cockroach</name>
    <dbReference type="NCBI Taxonomy" id="6984"/>
    <lineage>
        <taxon>Eukaryota</taxon>
        <taxon>Metazoa</taxon>
        <taxon>Ecdysozoa</taxon>
        <taxon>Arthropoda</taxon>
        <taxon>Hexapoda</taxon>
        <taxon>Insecta</taxon>
        <taxon>Pterygota</taxon>
        <taxon>Neoptera</taxon>
        <taxon>Polyneoptera</taxon>
        <taxon>Dictyoptera</taxon>
        <taxon>Blattodea</taxon>
        <taxon>Blaberoidea</taxon>
        <taxon>Blaberidae</taxon>
        <taxon>Diplopterinae</taxon>
        <taxon>Diploptera</taxon>
    </lineage>
</organism>
<protein>
    <submittedName>
        <fullName evidence="2">Uncharacterized protein</fullName>
    </submittedName>
</protein>
<dbReference type="PANTHER" id="PTHR39951:SF2">
    <property type="entry name" value="IP05660P"/>
    <property type="match status" value="1"/>
</dbReference>
<dbReference type="EMBL" id="JASPKZ010008361">
    <property type="protein sequence ID" value="KAJ9580103.1"/>
    <property type="molecule type" value="Genomic_DNA"/>
</dbReference>
<dbReference type="AlphaFoldDB" id="A0AAD7ZHQ0"/>
<accession>A0AAD7ZHQ0</accession>
<proteinExistence type="predicted"/>
<evidence type="ECO:0000256" key="1">
    <source>
        <dbReference type="SAM" id="SignalP"/>
    </source>
</evidence>
<sequence>MATTWASSLLIILVITTIAPPCKGFSPISLLRQLIQENLAGRPENFKVVSWKFDPDISERRSVEFQEKYGVHGERLIERLGLGDDGYLEERKQQQIIREQEIDPRHNENIKTR</sequence>
<reference evidence="2" key="1">
    <citation type="journal article" date="2023" name="IScience">
        <title>Live-bearing cockroach genome reveals convergent evolutionary mechanisms linked to viviparity in insects and beyond.</title>
        <authorList>
            <person name="Fouks B."/>
            <person name="Harrison M.C."/>
            <person name="Mikhailova A.A."/>
            <person name="Marchal E."/>
            <person name="English S."/>
            <person name="Carruthers M."/>
            <person name="Jennings E.C."/>
            <person name="Chiamaka E.L."/>
            <person name="Frigard R.A."/>
            <person name="Pippel M."/>
            <person name="Attardo G.M."/>
            <person name="Benoit J.B."/>
            <person name="Bornberg-Bauer E."/>
            <person name="Tobe S.S."/>
        </authorList>
    </citation>
    <scope>NUCLEOTIDE SEQUENCE</scope>
    <source>
        <strain evidence="2">Stay&amp;Tobe</strain>
    </source>
</reference>
<keyword evidence="3" id="KW-1185">Reference proteome</keyword>
<evidence type="ECO:0000313" key="2">
    <source>
        <dbReference type="EMBL" id="KAJ9580103.1"/>
    </source>
</evidence>
<comment type="caution">
    <text evidence="2">The sequence shown here is derived from an EMBL/GenBank/DDBJ whole genome shotgun (WGS) entry which is preliminary data.</text>
</comment>
<keyword evidence="1" id="KW-0732">Signal</keyword>
<feature type="signal peptide" evidence="1">
    <location>
        <begin position="1"/>
        <end position="24"/>
    </location>
</feature>
<feature type="chain" id="PRO_5042130331" evidence="1">
    <location>
        <begin position="25"/>
        <end position="113"/>
    </location>
</feature>
<name>A0AAD7ZHQ0_DIPPU</name>
<dbReference type="PANTHER" id="PTHR39951">
    <property type="entry name" value="FI22632P1"/>
    <property type="match status" value="1"/>
</dbReference>
<reference evidence="2" key="2">
    <citation type="submission" date="2023-05" db="EMBL/GenBank/DDBJ databases">
        <authorList>
            <person name="Fouks B."/>
        </authorList>
    </citation>
    <scope>NUCLEOTIDE SEQUENCE</scope>
    <source>
        <strain evidence="2">Stay&amp;Tobe</strain>
        <tissue evidence="2">Testes</tissue>
    </source>
</reference>
<evidence type="ECO:0000313" key="3">
    <source>
        <dbReference type="Proteomes" id="UP001233999"/>
    </source>
</evidence>
<gene>
    <name evidence="2" type="ORF">L9F63_004245</name>
</gene>